<dbReference type="InterPro" id="IPR037479">
    <property type="entry name" value="Tauto_MSAD"/>
</dbReference>
<dbReference type="Pfam" id="PF14552">
    <property type="entry name" value="Tautomerase_2"/>
    <property type="match status" value="1"/>
</dbReference>
<dbReference type="STRING" id="619805.SAMN05660477_00625"/>
<evidence type="ECO:0000313" key="2">
    <source>
        <dbReference type="Proteomes" id="UP000191112"/>
    </source>
</evidence>
<name>A0A1T5D510_9FLAO</name>
<organism evidence="1 2">
    <name type="scientific">Soonwooa buanensis</name>
    <dbReference type="NCBI Taxonomy" id="619805"/>
    <lineage>
        <taxon>Bacteria</taxon>
        <taxon>Pseudomonadati</taxon>
        <taxon>Bacteroidota</taxon>
        <taxon>Flavobacteriia</taxon>
        <taxon>Flavobacteriales</taxon>
        <taxon>Weeksellaceae</taxon>
        <taxon>Chryseobacterium group</taxon>
        <taxon>Soonwooa</taxon>
    </lineage>
</organism>
<dbReference type="SUPFAM" id="SSF55331">
    <property type="entry name" value="Tautomerase/MIF"/>
    <property type="match status" value="1"/>
</dbReference>
<protein>
    <submittedName>
        <fullName evidence="1">Tautomerase enzyme</fullName>
    </submittedName>
</protein>
<gene>
    <name evidence="1" type="ORF">SAMN05660477_00625</name>
</gene>
<proteinExistence type="predicted"/>
<dbReference type="EMBL" id="FUYZ01000001">
    <property type="protein sequence ID" value="SKB66697.1"/>
    <property type="molecule type" value="Genomic_DNA"/>
</dbReference>
<evidence type="ECO:0000313" key="1">
    <source>
        <dbReference type="EMBL" id="SKB66697.1"/>
    </source>
</evidence>
<dbReference type="OrthoDB" id="9804765at2"/>
<dbReference type="InterPro" id="IPR014347">
    <property type="entry name" value="Tautomerase/MIF_sf"/>
</dbReference>
<dbReference type="PANTHER" id="PTHR38460">
    <property type="entry name" value="TAUTOMERASE YOLI-RELATED"/>
    <property type="match status" value="1"/>
</dbReference>
<dbReference type="AlphaFoldDB" id="A0A1T5D510"/>
<dbReference type="Gene3D" id="3.30.429.10">
    <property type="entry name" value="Macrophage Migration Inhibitory Factor"/>
    <property type="match status" value="1"/>
</dbReference>
<reference evidence="1 2" key="1">
    <citation type="submission" date="2017-02" db="EMBL/GenBank/DDBJ databases">
        <authorList>
            <person name="Peterson S.W."/>
        </authorList>
    </citation>
    <scope>NUCLEOTIDE SEQUENCE [LARGE SCALE GENOMIC DNA]</scope>
    <source>
        <strain evidence="1 2">DSM 22323</strain>
    </source>
</reference>
<dbReference type="RefSeq" id="WP_079665887.1">
    <property type="nucleotide sequence ID" value="NZ_FUYZ01000001.1"/>
</dbReference>
<dbReference type="PANTHER" id="PTHR38460:SF1">
    <property type="entry name" value="TAUTOMERASE YOLI-RELATED"/>
    <property type="match status" value="1"/>
</dbReference>
<keyword evidence="2" id="KW-1185">Reference proteome</keyword>
<accession>A0A1T5D510</accession>
<dbReference type="Proteomes" id="UP000191112">
    <property type="component" value="Unassembled WGS sequence"/>
</dbReference>
<sequence length="129" mass="14698">MPLVRISLSKSHSSETQDAISKSIHQSLIEHFNVPVDDYFHIIEALKQPQLKYPKTYLDVAHTDSIVFVQIIAAKGRTTEQKEKLYSRIAELVAQNTSLRTDDVIITLLENEKDNWSFGQGAMQSFNHV</sequence>